<proteinExistence type="predicted"/>
<name>A0ABR4SNB1_9MICO</name>
<dbReference type="Proteomes" id="UP000030182">
    <property type="component" value="Unassembled WGS sequence"/>
</dbReference>
<evidence type="ECO:0000313" key="2">
    <source>
        <dbReference type="Proteomes" id="UP000030182"/>
    </source>
</evidence>
<protein>
    <submittedName>
        <fullName evidence="1">Uncharacterized protein</fullName>
    </submittedName>
</protein>
<reference evidence="1 2" key="1">
    <citation type="submission" date="2014-01" db="EMBL/GenBank/DDBJ databases">
        <title>Draft genome sequence of the multidrug-resistant clinical isolate Dermabacter hominis 1368.</title>
        <authorList>
            <person name="Albersmeier A."/>
            <person name="Bomholt C."/>
            <person name="Glaub A."/>
            <person name="Ruckert C."/>
            <person name="Soriano F."/>
            <person name="Fernandez-Natal I."/>
            <person name="Tauch A."/>
        </authorList>
    </citation>
    <scope>NUCLEOTIDE SEQUENCE [LARGE SCALE GENOMIC DNA]</scope>
    <source>
        <strain evidence="1 2">1368</strain>
    </source>
</reference>
<accession>A0ABR4SNB1</accession>
<comment type="caution">
    <text evidence="1">The sequence shown here is derived from an EMBL/GenBank/DDBJ whole genome shotgun (WGS) entry which is preliminary data.</text>
</comment>
<sequence>MTDSEYVPGERKVRADFVLARTRNFDSYMMGRPLASEQERYGDEFDRWLNQVKAEAWEECANEMAKQGTVQIPDNPYEEQG</sequence>
<dbReference type="EMBL" id="JDRS01000002">
    <property type="protein sequence ID" value="KDS94202.1"/>
    <property type="molecule type" value="Genomic_DNA"/>
</dbReference>
<dbReference type="RefSeq" id="WP_034370527.1">
    <property type="nucleotide sequence ID" value="NZ_KN323183.1"/>
</dbReference>
<gene>
    <name evidence="1" type="ORF">DHOM_02850</name>
</gene>
<evidence type="ECO:0000313" key="1">
    <source>
        <dbReference type="EMBL" id="KDS94202.1"/>
    </source>
</evidence>
<organism evidence="1 2">
    <name type="scientific">Dermabacter hominis 1368</name>
    <dbReference type="NCBI Taxonomy" id="1450519"/>
    <lineage>
        <taxon>Bacteria</taxon>
        <taxon>Bacillati</taxon>
        <taxon>Actinomycetota</taxon>
        <taxon>Actinomycetes</taxon>
        <taxon>Micrococcales</taxon>
        <taxon>Dermabacteraceae</taxon>
        <taxon>Dermabacter</taxon>
    </lineage>
</organism>
<keyword evidence="2" id="KW-1185">Reference proteome</keyword>